<proteinExistence type="predicted"/>
<gene>
    <name evidence="1" type="ORF">D1114_20775</name>
</gene>
<organism evidence="1 2">
    <name type="scientific">Cereibacter sphaeroides</name>
    <name type="common">Rhodobacter sphaeroides</name>
    <dbReference type="NCBI Taxonomy" id="1063"/>
    <lineage>
        <taxon>Bacteria</taxon>
        <taxon>Pseudomonadati</taxon>
        <taxon>Pseudomonadota</taxon>
        <taxon>Alphaproteobacteria</taxon>
        <taxon>Rhodobacterales</taxon>
        <taxon>Paracoccaceae</taxon>
        <taxon>Cereibacter</taxon>
    </lineage>
</organism>
<dbReference type="Proteomes" id="UP000266305">
    <property type="component" value="Unassembled WGS sequence"/>
</dbReference>
<name>A0AAX1UFZ7_CERSP</name>
<protein>
    <submittedName>
        <fullName evidence="1">Uncharacterized protein</fullName>
    </submittedName>
</protein>
<reference evidence="1 2" key="1">
    <citation type="submission" date="2018-08" db="EMBL/GenBank/DDBJ databases">
        <title>Draft genome sequence of Rhodobacter sphaeroides FY.</title>
        <authorList>
            <person name="Rayyan A."/>
            <person name="Meyer T.E."/>
            <person name="Kyndt J.A."/>
        </authorList>
    </citation>
    <scope>NUCLEOTIDE SEQUENCE [LARGE SCALE GENOMIC DNA]</scope>
    <source>
        <strain evidence="1 2">FY</strain>
    </source>
</reference>
<accession>A0AAX1UFZ7</accession>
<dbReference type="RefSeq" id="WP_119001308.1">
    <property type="nucleotide sequence ID" value="NZ_QWGP01000037.1"/>
</dbReference>
<dbReference type="EMBL" id="QWGP01000037">
    <property type="protein sequence ID" value="RHZ91194.1"/>
    <property type="molecule type" value="Genomic_DNA"/>
</dbReference>
<sequence>MRRAGKPCILCKRTATTVTVDFDHASLSRADQQKLNELEGIFRRAVVVIIERVAEGLDPTTWGSLSSPAGVTIHGLPHDRAELAATMLDNAVSSLLGIQPAADGTCASL</sequence>
<evidence type="ECO:0000313" key="1">
    <source>
        <dbReference type="EMBL" id="RHZ91194.1"/>
    </source>
</evidence>
<dbReference type="AlphaFoldDB" id="A0AAX1UFZ7"/>
<comment type="caution">
    <text evidence="1">The sequence shown here is derived from an EMBL/GenBank/DDBJ whole genome shotgun (WGS) entry which is preliminary data.</text>
</comment>
<evidence type="ECO:0000313" key="2">
    <source>
        <dbReference type="Proteomes" id="UP000266305"/>
    </source>
</evidence>